<evidence type="ECO:0000256" key="2">
    <source>
        <dbReference type="ARBA" id="ARBA00022723"/>
    </source>
</evidence>
<feature type="compositionally biased region" description="Basic and acidic residues" evidence="12">
    <location>
        <begin position="517"/>
        <end position="526"/>
    </location>
</feature>
<dbReference type="InterPro" id="IPR019787">
    <property type="entry name" value="Znf_PHD-finger"/>
</dbReference>
<dbReference type="InterPro" id="IPR000116">
    <property type="entry name" value="HMGA"/>
</dbReference>
<dbReference type="PRINTS" id="PR00929">
    <property type="entry name" value="ATHOOK"/>
</dbReference>
<evidence type="ECO:0000259" key="13">
    <source>
        <dbReference type="PROSITE" id="PS50016"/>
    </source>
</evidence>
<dbReference type="InterPro" id="IPR045876">
    <property type="entry name" value="PRHA-like_PHD-finger"/>
</dbReference>
<reference evidence="14" key="1">
    <citation type="submission" date="2013-12" db="EMBL/GenBank/DDBJ databases">
        <title>The Genome Sequence of Aphanomyces astaci APO3.</title>
        <authorList>
            <consortium name="The Broad Institute Genomics Platform"/>
            <person name="Russ C."/>
            <person name="Tyler B."/>
            <person name="van West P."/>
            <person name="Dieguez-Uribeondo J."/>
            <person name="Young S.K."/>
            <person name="Zeng Q."/>
            <person name="Gargeya S."/>
            <person name="Fitzgerald M."/>
            <person name="Abouelleil A."/>
            <person name="Alvarado L."/>
            <person name="Chapman S.B."/>
            <person name="Gainer-Dewar J."/>
            <person name="Goldberg J."/>
            <person name="Griggs A."/>
            <person name="Gujja S."/>
            <person name="Hansen M."/>
            <person name="Howarth C."/>
            <person name="Imamovic A."/>
            <person name="Ireland A."/>
            <person name="Larimer J."/>
            <person name="McCowan C."/>
            <person name="Murphy C."/>
            <person name="Pearson M."/>
            <person name="Poon T.W."/>
            <person name="Priest M."/>
            <person name="Roberts A."/>
            <person name="Saif S."/>
            <person name="Shea T."/>
            <person name="Sykes S."/>
            <person name="Wortman J."/>
            <person name="Nusbaum C."/>
            <person name="Birren B."/>
        </authorList>
    </citation>
    <scope>NUCLEOTIDE SEQUENCE [LARGE SCALE GENOMIC DNA]</scope>
    <source>
        <strain evidence="14">APO3</strain>
    </source>
</reference>
<dbReference type="InterPro" id="IPR011011">
    <property type="entry name" value="Znf_FYVE_PHD"/>
</dbReference>
<keyword evidence="10" id="KW-0539">Nucleus</keyword>
<dbReference type="GO" id="GO:0006355">
    <property type="term" value="P:regulation of DNA-templated transcription"/>
    <property type="evidence" value="ECO:0007669"/>
    <property type="project" value="InterPro"/>
</dbReference>
<dbReference type="GO" id="GO:0008270">
    <property type="term" value="F:zinc ion binding"/>
    <property type="evidence" value="ECO:0007669"/>
    <property type="project" value="UniProtKB-KW"/>
</dbReference>
<keyword evidence="8" id="KW-0371">Homeobox</keyword>
<accession>W4GM57</accession>
<evidence type="ECO:0000256" key="11">
    <source>
        <dbReference type="PROSITE-ProRule" id="PRU00146"/>
    </source>
</evidence>
<dbReference type="GO" id="GO:0000785">
    <property type="term" value="C:chromatin"/>
    <property type="evidence" value="ECO:0007669"/>
    <property type="project" value="InterPro"/>
</dbReference>
<feature type="region of interest" description="Disordered" evidence="12">
    <location>
        <begin position="99"/>
        <end position="144"/>
    </location>
</feature>
<dbReference type="PRINTS" id="PR00930">
    <property type="entry name" value="HIGHMOBLTYIY"/>
</dbReference>
<gene>
    <name evidence="14" type="ORF">H257_06485</name>
</gene>
<keyword evidence="5" id="KW-0862">Zinc</keyword>
<evidence type="ECO:0000256" key="5">
    <source>
        <dbReference type="ARBA" id="ARBA00022833"/>
    </source>
</evidence>
<feature type="compositionally biased region" description="Polar residues" evidence="12">
    <location>
        <begin position="420"/>
        <end position="431"/>
    </location>
</feature>
<dbReference type="GO" id="GO:0005634">
    <property type="term" value="C:nucleus"/>
    <property type="evidence" value="ECO:0007669"/>
    <property type="project" value="UniProtKB-SubCell"/>
</dbReference>
<sequence>MSSAQSQLLSPVDTDDVMPRAIGALTTTGEYNQVHRSVGSPSYQDSPSGEVVAMHQISSSPATSSPMKSQLNFILSSTGSAVQGQNYAVTTMPAAAAAPLKRGRGRPRKHPLPPPAVSGTSSAAANEWPLSVTPPQDKGTTAAPTTILSSGLVPVVKRGRGRPRKVPLDPSLPPVPPRVRVVVPPVPVVPRSARVRKSTAIFSPGGDNRPRKPPAAMSGVRRGRGRPRSTNTSSSPSMSNPHVHRIVRRVRNRLSSMRINMAFVDAYEQTGWRQRSSEKLKPTAELVAVRQKLARHQRALLRELAEFDAVFAMDTPLPTHASELAHDDDIVCSKCQSTLTSDGNDIVLCDCGTCHRAYHQQCLEPVLATLPEESAEWYCPRCDGIFQCLVLLNATFGSTWESLSEVFPELTAHDLEGDTNEMSSDARQTQQDMDEDKASDEDFDKSSVDGDDDDDDEEEEMADERDALSDAEVQFLTTTTDVLDAARRSMRSHQMSHDDQSDEDVTTLIVSGKRRRTAVDYRKLHGEMFPNAKPEDDDDDDKDEYVPPQNEDEA</sequence>
<dbReference type="SMART" id="SM00249">
    <property type="entry name" value="PHD"/>
    <property type="match status" value="1"/>
</dbReference>
<dbReference type="OrthoDB" id="1903104at2759"/>
<feature type="compositionally biased region" description="Low complexity" evidence="12">
    <location>
        <begin position="228"/>
        <end position="241"/>
    </location>
</feature>
<evidence type="ECO:0000256" key="9">
    <source>
        <dbReference type="ARBA" id="ARBA00023163"/>
    </source>
</evidence>
<organism evidence="14">
    <name type="scientific">Aphanomyces astaci</name>
    <name type="common">Crayfish plague agent</name>
    <dbReference type="NCBI Taxonomy" id="112090"/>
    <lineage>
        <taxon>Eukaryota</taxon>
        <taxon>Sar</taxon>
        <taxon>Stramenopiles</taxon>
        <taxon>Oomycota</taxon>
        <taxon>Saprolegniomycetes</taxon>
        <taxon>Saprolegniales</taxon>
        <taxon>Verrucalvaceae</taxon>
        <taxon>Aphanomyces</taxon>
    </lineage>
</organism>
<feature type="region of interest" description="Disordered" evidence="12">
    <location>
        <begin position="416"/>
        <end position="474"/>
    </location>
</feature>
<dbReference type="InterPro" id="IPR000637">
    <property type="entry name" value="HMGI/Y_DNA-bd_CS"/>
</dbReference>
<evidence type="ECO:0000256" key="4">
    <source>
        <dbReference type="ARBA" id="ARBA00022771"/>
    </source>
</evidence>
<feature type="region of interest" description="Disordered" evidence="12">
    <location>
        <begin position="200"/>
        <end position="242"/>
    </location>
</feature>
<dbReference type="VEuPathDB" id="FungiDB:H257_06485"/>
<evidence type="ECO:0000256" key="7">
    <source>
        <dbReference type="ARBA" id="ARBA00023125"/>
    </source>
</evidence>
<dbReference type="STRING" id="112090.W4GM57"/>
<evidence type="ECO:0000256" key="6">
    <source>
        <dbReference type="ARBA" id="ARBA00023015"/>
    </source>
</evidence>
<evidence type="ECO:0000256" key="10">
    <source>
        <dbReference type="ARBA" id="ARBA00023242"/>
    </source>
</evidence>
<dbReference type="GO" id="GO:0003677">
    <property type="term" value="F:DNA binding"/>
    <property type="evidence" value="ECO:0007669"/>
    <property type="project" value="UniProtKB-KW"/>
</dbReference>
<dbReference type="InterPro" id="IPR019786">
    <property type="entry name" value="Zinc_finger_PHD-type_CS"/>
</dbReference>
<feature type="region of interest" description="Disordered" evidence="12">
    <location>
        <begin position="489"/>
        <end position="554"/>
    </location>
</feature>
<proteinExistence type="predicted"/>
<dbReference type="PANTHER" id="PTHR12628:SF10">
    <property type="entry name" value="HOMEOBOX DOMAIN-CONTAINING PROTEIN"/>
    <property type="match status" value="1"/>
</dbReference>
<dbReference type="Pfam" id="PF00628">
    <property type="entry name" value="PHD"/>
    <property type="match status" value="1"/>
</dbReference>
<dbReference type="GO" id="GO:0003682">
    <property type="term" value="F:chromatin binding"/>
    <property type="evidence" value="ECO:0007669"/>
    <property type="project" value="TreeGrafter"/>
</dbReference>
<dbReference type="PROSITE" id="PS50016">
    <property type="entry name" value="ZF_PHD_2"/>
    <property type="match status" value="1"/>
</dbReference>
<dbReference type="GeneID" id="20808481"/>
<evidence type="ECO:0000256" key="8">
    <source>
        <dbReference type="ARBA" id="ARBA00023155"/>
    </source>
</evidence>
<dbReference type="PROSITE" id="PS01359">
    <property type="entry name" value="ZF_PHD_1"/>
    <property type="match status" value="1"/>
</dbReference>
<dbReference type="InterPro" id="IPR001965">
    <property type="entry name" value="Znf_PHD"/>
</dbReference>
<evidence type="ECO:0000256" key="12">
    <source>
        <dbReference type="SAM" id="MobiDB-lite"/>
    </source>
</evidence>
<dbReference type="RefSeq" id="XP_009830013.1">
    <property type="nucleotide sequence ID" value="XM_009831711.1"/>
</dbReference>
<protein>
    <recommendedName>
        <fullName evidence="13">PHD-type domain-containing protein</fullName>
    </recommendedName>
</protein>
<dbReference type="GO" id="GO:0045814">
    <property type="term" value="P:negative regulation of gene expression, epigenetic"/>
    <property type="evidence" value="ECO:0007669"/>
    <property type="project" value="TreeGrafter"/>
</dbReference>
<keyword evidence="2" id="KW-0479">Metal-binding</keyword>
<dbReference type="InterPro" id="IPR013083">
    <property type="entry name" value="Znf_RING/FYVE/PHD"/>
</dbReference>
<dbReference type="SUPFAM" id="SSF57903">
    <property type="entry name" value="FYVE/PHD zinc finger"/>
    <property type="match status" value="1"/>
</dbReference>
<feature type="compositionally biased region" description="Basic residues" evidence="12">
    <location>
        <begin position="101"/>
        <end position="111"/>
    </location>
</feature>
<dbReference type="Gene3D" id="3.30.40.10">
    <property type="entry name" value="Zinc/RING finger domain, C3HC4 (zinc finger)"/>
    <property type="match status" value="1"/>
</dbReference>
<keyword evidence="3" id="KW-0677">Repeat</keyword>
<dbReference type="CDD" id="cd15504">
    <property type="entry name" value="PHD_PRHA_like"/>
    <property type="match status" value="1"/>
</dbReference>
<evidence type="ECO:0000256" key="1">
    <source>
        <dbReference type="ARBA" id="ARBA00004123"/>
    </source>
</evidence>
<dbReference type="EMBL" id="KI913126">
    <property type="protein sequence ID" value="ETV80089.1"/>
    <property type="molecule type" value="Genomic_DNA"/>
</dbReference>
<keyword evidence="7" id="KW-0238">DNA-binding</keyword>
<name>W4GM57_APHAT</name>
<keyword evidence="4 11" id="KW-0863">Zinc-finger</keyword>
<dbReference type="SMART" id="SM00384">
    <property type="entry name" value="AT_hook"/>
    <property type="match status" value="3"/>
</dbReference>
<keyword evidence="9" id="KW-0804">Transcription</keyword>
<dbReference type="PROSITE" id="PS00354">
    <property type="entry name" value="HMGI_Y"/>
    <property type="match status" value="1"/>
</dbReference>
<comment type="subcellular location">
    <subcellularLocation>
        <location evidence="1">Nucleus</location>
    </subcellularLocation>
</comment>
<feature type="compositionally biased region" description="Acidic residues" evidence="12">
    <location>
        <begin position="432"/>
        <end position="463"/>
    </location>
</feature>
<dbReference type="InterPro" id="IPR017956">
    <property type="entry name" value="AT_hook_DNA-bd_motif"/>
</dbReference>
<evidence type="ECO:0000256" key="3">
    <source>
        <dbReference type="ARBA" id="ARBA00022737"/>
    </source>
</evidence>
<keyword evidence="6" id="KW-0805">Transcription regulation</keyword>
<dbReference type="PANTHER" id="PTHR12628">
    <property type="entry name" value="POLYCOMB-LIKE TRANSCRIPTION FACTOR"/>
    <property type="match status" value="1"/>
</dbReference>
<evidence type="ECO:0000313" key="14">
    <source>
        <dbReference type="EMBL" id="ETV80089.1"/>
    </source>
</evidence>
<feature type="domain" description="PHD-type" evidence="13">
    <location>
        <begin position="329"/>
        <end position="385"/>
    </location>
</feature>
<dbReference type="AlphaFoldDB" id="W4GM57"/>